<dbReference type="PIRSF" id="PIRSF006336">
    <property type="entry name" value="B-gal"/>
    <property type="match status" value="1"/>
</dbReference>
<evidence type="ECO:0000256" key="2">
    <source>
        <dbReference type="ARBA" id="ARBA00022801"/>
    </source>
</evidence>
<comment type="caution">
    <text evidence="10">The sequence shown here is derived from an EMBL/GenBank/DDBJ whole genome shotgun (WGS) entry which is preliminary data.</text>
</comment>
<organism evidence="10 11">
    <name type="scientific">Cryobacterium glucosi</name>
    <dbReference type="NCBI Taxonomy" id="1259175"/>
    <lineage>
        <taxon>Bacteria</taxon>
        <taxon>Bacillati</taxon>
        <taxon>Actinomycetota</taxon>
        <taxon>Actinomycetes</taxon>
        <taxon>Micrococcales</taxon>
        <taxon>Microbacteriaceae</taxon>
        <taxon>Cryobacterium</taxon>
    </lineage>
</organism>
<gene>
    <name evidence="10" type="ORF">E3O46_10370</name>
</gene>
<dbReference type="InterPro" id="IPR019801">
    <property type="entry name" value="Glyco_hydro_35_CS"/>
</dbReference>
<dbReference type="InterPro" id="IPR031330">
    <property type="entry name" value="Gly_Hdrlase_35_cat"/>
</dbReference>
<dbReference type="Gene3D" id="3.20.20.80">
    <property type="entry name" value="Glycosidases"/>
    <property type="match status" value="1"/>
</dbReference>
<dbReference type="EMBL" id="SOFS01000019">
    <property type="protein sequence ID" value="TFC20592.1"/>
    <property type="molecule type" value="Genomic_DNA"/>
</dbReference>
<dbReference type="InterPro" id="IPR048912">
    <property type="entry name" value="BetaGal1-like_ABD1"/>
</dbReference>
<dbReference type="Pfam" id="PF21467">
    <property type="entry name" value="BetaGal_gal-bd"/>
    <property type="match status" value="1"/>
</dbReference>
<feature type="compositionally biased region" description="Basic residues" evidence="6">
    <location>
        <begin position="1"/>
        <end position="17"/>
    </location>
</feature>
<evidence type="ECO:0000259" key="9">
    <source>
        <dbReference type="Pfam" id="PF21467"/>
    </source>
</evidence>
<feature type="domain" description="Beta-galactosidase galactose-binding" evidence="9">
    <location>
        <begin position="576"/>
        <end position="632"/>
    </location>
</feature>
<dbReference type="EC" id="3.2.1.23" evidence="4"/>
<evidence type="ECO:0000259" key="8">
    <source>
        <dbReference type="Pfam" id="PF21317"/>
    </source>
</evidence>
<evidence type="ECO:0000256" key="3">
    <source>
        <dbReference type="ARBA" id="ARBA00023295"/>
    </source>
</evidence>
<dbReference type="Proteomes" id="UP000297604">
    <property type="component" value="Unassembled WGS sequence"/>
</dbReference>
<dbReference type="PRINTS" id="PR00742">
    <property type="entry name" value="GLHYDRLASE35"/>
</dbReference>
<keyword evidence="2 4" id="KW-0378">Hydrolase</keyword>
<dbReference type="InterPro" id="IPR008979">
    <property type="entry name" value="Galactose-bd-like_sf"/>
</dbReference>
<comment type="catalytic activity">
    <reaction evidence="4">
        <text>Hydrolysis of terminal non-reducing beta-D-galactose residues in beta-D-galactosides.</text>
        <dbReference type="EC" id="3.2.1.23"/>
    </reaction>
</comment>
<evidence type="ECO:0000313" key="11">
    <source>
        <dbReference type="Proteomes" id="UP000297604"/>
    </source>
</evidence>
<proteinExistence type="inferred from homology"/>
<evidence type="ECO:0000256" key="4">
    <source>
        <dbReference type="RuleBase" id="RU000675"/>
    </source>
</evidence>
<evidence type="ECO:0000313" key="10">
    <source>
        <dbReference type="EMBL" id="TFC20592.1"/>
    </source>
</evidence>
<name>A0ABY2IP69_9MICO</name>
<dbReference type="InterPro" id="IPR026283">
    <property type="entry name" value="B-gal_1-like"/>
</dbReference>
<evidence type="ECO:0000256" key="5">
    <source>
        <dbReference type="RuleBase" id="RU003679"/>
    </source>
</evidence>
<feature type="domain" description="Beta-galactosidase 1-like first all-beta" evidence="8">
    <location>
        <begin position="408"/>
        <end position="512"/>
    </location>
</feature>
<keyword evidence="3 4" id="KW-0326">Glycosidase</keyword>
<protein>
    <recommendedName>
        <fullName evidence="4">Beta-galactosidase</fullName>
        <ecNumber evidence="4">3.2.1.23</ecNumber>
    </recommendedName>
</protein>
<reference evidence="10 11" key="1">
    <citation type="submission" date="2019-03" db="EMBL/GenBank/DDBJ databases">
        <title>Genomics of glacier-inhabiting Cryobacterium strains.</title>
        <authorList>
            <person name="Liu Q."/>
            <person name="Xin Y.-H."/>
        </authorList>
    </citation>
    <scope>NUCLEOTIDE SEQUENCE [LARGE SCALE GENOMIC DNA]</scope>
    <source>
        <strain evidence="10 11">MDB1-5</strain>
    </source>
</reference>
<dbReference type="InterPro" id="IPR048913">
    <property type="entry name" value="BetaGal_gal-bd"/>
</dbReference>
<sequence>MPHGRRSRRKHPGRRLAHPPGDRGRRAEPAAGGGVTVADFAIGETDFLLDGTPFRVLAGAIHYFRVHPDHWADRIHKAWLMGLNTIETYVAWNAHSPVRGQFRTDAGLDLARFLDLIAAEGMYAIVRPGPFICAEWDNGGLPGWLFRDPAVGVRRNEPLYLAAVAEYFGQLLPIVASRQIDRGGPVILVQIENEYGAYGADKDYLRALVDLNRAGGITVPLTTIDQPTDQMLTDGSLPGLHKTGSFGSRATERLATLRRHQPTGPLMCAEFWNGWFDHWGAHHHTTSAEDSARELDALLATGASVSLYMFTGGTNFGFTNGANDKGVFQPTVTSYDYDAPLSESGEVTEKYLAFREVLARYGPVPAELPEAVPAAPAFEVELDESVTLWDALRELADPAAEPVPGLPSMDALGQYTGFALYRSRLAPGAHLLSFGAIRDRAQVFVDGNPVGVLQRDHHDRSISLPKGSTLDLLVEDQGRVNYGPRIGEDKGLIGPATLDGAPLGNWQVLPLDLDGFAAAGSRLFAQHPRCSDGGGERDLDPDLDVDLTFAFDSLRAAEPAADTVAVEAPVGSLSGPAFARGSFDTEQGRDLFLSTAGWGKGQAWINGFNLGRFWDRGPQTTLYVPGPVLRERNELLVLFLHGTGSTRARFVSRPDLGHTDF</sequence>
<dbReference type="PANTHER" id="PTHR23421">
    <property type="entry name" value="BETA-GALACTOSIDASE RELATED"/>
    <property type="match status" value="1"/>
</dbReference>
<dbReference type="Pfam" id="PF01301">
    <property type="entry name" value="Glyco_hydro_35"/>
    <property type="match status" value="1"/>
</dbReference>
<dbReference type="Pfam" id="PF21317">
    <property type="entry name" value="BetaGal_ABD_1"/>
    <property type="match status" value="1"/>
</dbReference>
<evidence type="ECO:0000256" key="6">
    <source>
        <dbReference type="SAM" id="MobiDB-lite"/>
    </source>
</evidence>
<keyword evidence="11" id="KW-1185">Reference proteome</keyword>
<dbReference type="SUPFAM" id="SSF49785">
    <property type="entry name" value="Galactose-binding domain-like"/>
    <property type="match status" value="1"/>
</dbReference>
<dbReference type="PROSITE" id="PS01182">
    <property type="entry name" value="GLYCOSYL_HYDROL_F35"/>
    <property type="match status" value="1"/>
</dbReference>
<dbReference type="Gene3D" id="2.60.120.260">
    <property type="entry name" value="Galactose-binding domain-like"/>
    <property type="match status" value="2"/>
</dbReference>
<feature type="region of interest" description="Disordered" evidence="6">
    <location>
        <begin position="1"/>
        <end position="31"/>
    </location>
</feature>
<evidence type="ECO:0000259" key="7">
    <source>
        <dbReference type="Pfam" id="PF01301"/>
    </source>
</evidence>
<dbReference type="InterPro" id="IPR001944">
    <property type="entry name" value="Glycoside_Hdrlase_35"/>
</dbReference>
<accession>A0ABY2IP69</accession>
<evidence type="ECO:0000256" key="1">
    <source>
        <dbReference type="ARBA" id="ARBA00009809"/>
    </source>
</evidence>
<comment type="similarity">
    <text evidence="1 5">Belongs to the glycosyl hydrolase 35 family.</text>
</comment>
<feature type="domain" description="Glycoside hydrolase 35 catalytic" evidence="7">
    <location>
        <begin position="47"/>
        <end position="360"/>
    </location>
</feature>
<dbReference type="SUPFAM" id="SSF51445">
    <property type="entry name" value="(Trans)glycosidases"/>
    <property type="match status" value="1"/>
</dbReference>
<dbReference type="InterPro" id="IPR017853">
    <property type="entry name" value="GH"/>
</dbReference>